<keyword evidence="2" id="KW-1185">Reference proteome</keyword>
<dbReference type="EMBL" id="JARK01000365">
    <property type="protein sequence ID" value="EYC37801.1"/>
    <property type="molecule type" value="Genomic_DNA"/>
</dbReference>
<proteinExistence type="predicted"/>
<dbReference type="Proteomes" id="UP000024635">
    <property type="component" value="Unassembled WGS sequence"/>
</dbReference>
<gene>
    <name evidence="1" type="primary">Acey_s0765.g2158</name>
    <name evidence="1" type="ORF">Y032_0765g2158</name>
</gene>
<comment type="caution">
    <text evidence="1">The sequence shown here is derived from an EMBL/GenBank/DDBJ whole genome shotgun (WGS) entry which is preliminary data.</text>
</comment>
<evidence type="ECO:0000313" key="2">
    <source>
        <dbReference type="Proteomes" id="UP000024635"/>
    </source>
</evidence>
<accession>A0A016WDW4</accession>
<name>A0A016WDW4_9BILA</name>
<protein>
    <submittedName>
        <fullName evidence="1">Uncharacterized protein</fullName>
    </submittedName>
</protein>
<evidence type="ECO:0000313" key="1">
    <source>
        <dbReference type="EMBL" id="EYC37801.1"/>
    </source>
</evidence>
<dbReference type="AlphaFoldDB" id="A0A016WDW4"/>
<sequence length="67" mass="7619">MYATPLSTIFPFRPQEGSRLPGHQSAGTSSRQLYLQQIPENFLSFDTPKIHLALKSTTPFTYRENCT</sequence>
<reference evidence="2" key="1">
    <citation type="journal article" date="2015" name="Nat. Genet.">
        <title>The genome and transcriptome of the zoonotic hookworm Ancylostoma ceylanicum identify infection-specific gene families.</title>
        <authorList>
            <person name="Schwarz E.M."/>
            <person name="Hu Y."/>
            <person name="Antoshechkin I."/>
            <person name="Miller M.M."/>
            <person name="Sternberg P.W."/>
            <person name="Aroian R.V."/>
        </authorList>
    </citation>
    <scope>NUCLEOTIDE SEQUENCE</scope>
    <source>
        <strain evidence="2">HY135</strain>
    </source>
</reference>
<organism evidence="1 2">
    <name type="scientific">Ancylostoma ceylanicum</name>
    <dbReference type="NCBI Taxonomy" id="53326"/>
    <lineage>
        <taxon>Eukaryota</taxon>
        <taxon>Metazoa</taxon>
        <taxon>Ecdysozoa</taxon>
        <taxon>Nematoda</taxon>
        <taxon>Chromadorea</taxon>
        <taxon>Rhabditida</taxon>
        <taxon>Rhabditina</taxon>
        <taxon>Rhabditomorpha</taxon>
        <taxon>Strongyloidea</taxon>
        <taxon>Ancylostomatidae</taxon>
        <taxon>Ancylostomatinae</taxon>
        <taxon>Ancylostoma</taxon>
    </lineage>
</organism>